<evidence type="ECO:0000313" key="1">
    <source>
        <dbReference type="EMBL" id="KAL3663570.1"/>
    </source>
</evidence>
<accession>A0ABD3F9M2</accession>
<dbReference type="EMBL" id="JBIMZQ010000027">
    <property type="protein sequence ID" value="KAL3663570.1"/>
    <property type="molecule type" value="Genomic_DNA"/>
</dbReference>
<evidence type="ECO:0000313" key="2">
    <source>
        <dbReference type="Proteomes" id="UP001632037"/>
    </source>
</evidence>
<organism evidence="1 2">
    <name type="scientific">Phytophthora oleae</name>
    <dbReference type="NCBI Taxonomy" id="2107226"/>
    <lineage>
        <taxon>Eukaryota</taxon>
        <taxon>Sar</taxon>
        <taxon>Stramenopiles</taxon>
        <taxon>Oomycota</taxon>
        <taxon>Peronosporomycetes</taxon>
        <taxon>Peronosporales</taxon>
        <taxon>Peronosporaceae</taxon>
        <taxon>Phytophthora</taxon>
    </lineage>
</organism>
<protein>
    <submittedName>
        <fullName evidence="1">Uncharacterized protein</fullName>
    </submittedName>
</protein>
<keyword evidence="2" id="KW-1185">Reference proteome</keyword>
<dbReference type="Proteomes" id="UP001632037">
    <property type="component" value="Unassembled WGS sequence"/>
</dbReference>
<comment type="caution">
    <text evidence="1">The sequence shown here is derived from an EMBL/GenBank/DDBJ whole genome shotgun (WGS) entry which is preliminary data.</text>
</comment>
<gene>
    <name evidence="1" type="ORF">V7S43_011457</name>
</gene>
<name>A0ABD3F9M2_9STRA</name>
<proteinExistence type="predicted"/>
<dbReference type="AlphaFoldDB" id="A0ABD3F9M2"/>
<reference evidence="1 2" key="1">
    <citation type="submission" date="2024-09" db="EMBL/GenBank/DDBJ databases">
        <title>Genome sequencing and assembly of Phytophthora oleae, isolate VK10A, causative agent of rot of olive drupes.</title>
        <authorList>
            <person name="Conti Taguali S."/>
            <person name="Riolo M."/>
            <person name="La Spada F."/>
            <person name="Cacciola S.O."/>
            <person name="Dionisio G."/>
        </authorList>
    </citation>
    <scope>NUCLEOTIDE SEQUENCE [LARGE SCALE GENOMIC DNA]</scope>
    <source>
        <strain evidence="1 2">VK10A</strain>
    </source>
</reference>
<sequence length="186" mass="21416">MQEKLMALPQRIHDNGGKDSALYELVDRLREMIEDAAINDRAELPSLKELANSVLQTLIHHGKCVHLYERHGEYRLLAENCTTNGVASFATEVLFGVTFGLAIPFVRHFQWELFEKSKKWTTPEHYTTIEITHTLTISGYYDRVKLQLLFDNEQLVRSWRGQVDNLLAKRPSRAIFLKSLIDAFAA</sequence>